<keyword evidence="2 4" id="KW-0560">Oxidoreductase</keyword>
<dbReference type="PROSITE" id="PS00671">
    <property type="entry name" value="D_2_HYDROXYACID_DH_3"/>
    <property type="match status" value="1"/>
</dbReference>
<feature type="domain" description="D-isomer specific 2-hydroxyacid dehydrogenase NAD-binding" evidence="6">
    <location>
        <begin position="112"/>
        <end position="300"/>
    </location>
</feature>
<evidence type="ECO:0000313" key="8">
    <source>
        <dbReference type="Proteomes" id="UP001196565"/>
    </source>
</evidence>
<reference evidence="7 8" key="1">
    <citation type="submission" date="2021-07" db="EMBL/GenBank/DDBJ databases">
        <authorList>
            <person name="So Y."/>
        </authorList>
    </citation>
    <scope>NUCLEOTIDE SEQUENCE [LARGE SCALE GENOMIC DNA]</scope>
    <source>
        <strain evidence="7 8">HJA6</strain>
    </source>
</reference>
<dbReference type="SUPFAM" id="SSF52283">
    <property type="entry name" value="Formate/glycerate dehydrogenase catalytic domain-like"/>
    <property type="match status" value="1"/>
</dbReference>
<dbReference type="InterPro" id="IPR036291">
    <property type="entry name" value="NAD(P)-bd_dom_sf"/>
</dbReference>
<dbReference type="PANTHER" id="PTHR43761">
    <property type="entry name" value="D-ISOMER SPECIFIC 2-HYDROXYACID DEHYDROGENASE FAMILY PROTEIN (AFU_ORTHOLOGUE AFUA_1G13630)"/>
    <property type="match status" value="1"/>
</dbReference>
<sequence>MTLTVLEPEGLYPDTDLEQRVMGPSVRIVQGACKSSLAELPDALCQQADALMTLRMAVPADQIARFPKLRVIIRMGVGYDRVDRAAAAARNIKVCNVPDYGTQEVAEFAVLMALGLRRGLTLYHDTQRGPNPARWGVMPSPAVRRQEVQTFGIVGLGRIGTAAALRAKALGYRVAFYDPALPNGADRAIAVSRCRTLDELLAQSDVLSIHCPLTRNTRNLIGERELRLLPKNAVVINTARGPILDIDALERVMRDGHVAAAGLDVIPVEPPVEPIPALLRAYRDKEDWLTGRLIICPHIAFHTPEAWDDIRLKSAETMRDVLVEGLNTNVIAPESD</sequence>
<dbReference type="InterPro" id="IPR006139">
    <property type="entry name" value="D-isomer_2_OHA_DH_cat_dom"/>
</dbReference>
<accession>A0ABS7A4T8</accession>
<protein>
    <submittedName>
        <fullName evidence="7">C-terminal binding protein</fullName>
    </submittedName>
</protein>
<dbReference type="RefSeq" id="WP_219761835.1">
    <property type="nucleotide sequence ID" value="NZ_JAHYBZ010000002.1"/>
</dbReference>
<dbReference type="CDD" id="cd05299">
    <property type="entry name" value="CtBP_dh"/>
    <property type="match status" value="1"/>
</dbReference>
<keyword evidence="8" id="KW-1185">Reference proteome</keyword>
<organism evidence="7 8">
    <name type="scientific">Roseomonas alba</name>
    <dbReference type="NCBI Taxonomy" id="2846776"/>
    <lineage>
        <taxon>Bacteria</taxon>
        <taxon>Pseudomonadati</taxon>
        <taxon>Pseudomonadota</taxon>
        <taxon>Alphaproteobacteria</taxon>
        <taxon>Acetobacterales</taxon>
        <taxon>Roseomonadaceae</taxon>
        <taxon>Roseomonas</taxon>
    </lineage>
</organism>
<evidence type="ECO:0000256" key="1">
    <source>
        <dbReference type="ARBA" id="ARBA00005854"/>
    </source>
</evidence>
<comment type="caution">
    <text evidence="7">The sequence shown here is derived from an EMBL/GenBank/DDBJ whole genome shotgun (WGS) entry which is preliminary data.</text>
</comment>
<dbReference type="InterPro" id="IPR050418">
    <property type="entry name" value="D-iso_2-hydroxyacid_DH_PdxB"/>
</dbReference>
<dbReference type="InterPro" id="IPR043322">
    <property type="entry name" value="CtBP"/>
</dbReference>
<dbReference type="Proteomes" id="UP001196565">
    <property type="component" value="Unassembled WGS sequence"/>
</dbReference>
<evidence type="ECO:0000313" key="7">
    <source>
        <dbReference type="EMBL" id="MBW6397208.1"/>
    </source>
</evidence>
<evidence type="ECO:0000256" key="3">
    <source>
        <dbReference type="ARBA" id="ARBA00023027"/>
    </source>
</evidence>
<name>A0ABS7A4T8_9PROT</name>
<evidence type="ECO:0000256" key="4">
    <source>
        <dbReference type="RuleBase" id="RU003719"/>
    </source>
</evidence>
<gene>
    <name evidence="7" type="ORF">KPL78_05070</name>
</gene>
<comment type="similarity">
    <text evidence="1 4">Belongs to the D-isomer specific 2-hydroxyacid dehydrogenase family.</text>
</comment>
<dbReference type="Gene3D" id="3.40.50.720">
    <property type="entry name" value="NAD(P)-binding Rossmann-like Domain"/>
    <property type="match status" value="2"/>
</dbReference>
<dbReference type="PROSITE" id="PS00670">
    <property type="entry name" value="D_2_HYDROXYACID_DH_2"/>
    <property type="match status" value="1"/>
</dbReference>
<dbReference type="InterPro" id="IPR029753">
    <property type="entry name" value="D-isomer_DH_CS"/>
</dbReference>
<dbReference type="PANTHER" id="PTHR43761:SF1">
    <property type="entry name" value="D-ISOMER SPECIFIC 2-HYDROXYACID DEHYDROGENASE CATALYTIC DOMAIN-CONTAINING PROTEIN-RELATED"/>
    <property type="match status" value="1"/>
</dbReference>
<dbReference type="SUPFAM" id="SSF51735">
    <property type="entry name" value="NAD(P)-binding Rossmann-fold domains"/>
    <property type="match status" value="1"/>
</dbReference>
<proteinExistence type="inferred from homology"/>
<evidence type="ECO:0000256" key="2">
    <source>
        <dbReference type="ARBA" id="ARBA00023002"/>
    </source>
</evidence>
<feature type="domain" description="D-isomer specific 2-hydroxyacid dehydrogenase catalytic" evidence="5">
    <location>
        <begin position="43"/>
        <end position="331"/>
    </location>
</feature>
<evidence type="ECO:0000259" key="6">
    <source>
        <dbReference type="Pfam" id="PF02826"/>
    </source>
</evidence>
<evidence type="ECO:0000259" key="5">
    <source>
        <dbReference type="Pfam" id="PF00389"/>
    </source>
</evidence>
<dbReference type="EMBL" id="JAHYBZ010000002">
    <property type="protein sequence ID" value="MBW6397208.1"/>
    <property type="molecule type" value="Genomic_DNA"/>
</dbReference>
<dbReference type="Pfam" id="PF02826">
    <property type="entry name" value="2-Hacid_dh_C"/>
    <property type="match status" value="1"/>
</dbReference>
<dbReference type="Pfam" id="PF00389">
    <property type="entry name" value="2-Hacid_dh"/>
    <property type="match status" value="1"/>
</dbReference>
<keyword evidence="3" id="KW-0520">NAD</keyword>
<dbReference type="InterPro" id="IPR006140">
    <property type="entry name" value="D-isomer_DH_NAD-bd"/>
</dbReference>